<evidence type="ECO:0000313" key="1">
    <source>
        <dbReference type="EMBL" id="BBI20350.1"/>
    </source>
</evidence>
<gene>
    <name evidence="1" type="ORF">EKJ_11970</name>
</gene>
<sequence>MLDKLLFPGDRKARRKDTLRDLARERHFEALFMQSFTEMRARSAKR</sequence>
<reference evidence="1 2" key="1">
    <citation type="submission" date="2019-01" db="EMBL/GenBank/DDBJ databases">
        <title>Complete genome sequence of Erythrobacter flavus KJ5.</title>
        <authorList>
            <person name="Kanesaki Y."/>
            <person name="Brotosudarmo T."/>
            <person name="Moriuchi R."/>
            <person name="Awai K."/>
        </authorList>
    </citation>
    <scope>NUCLEOTIDE SEQUENCE [LARGE SCALE GENOMIC DNA]</scope>
    <source>
        <strain evidence="1 2">KJ5</strain>
    </source>
</reference>
<dbReference type="AlphaFoldDB" id="A0A3T1CHC1"/>
<organism evidence="1 2">
    <name type="scientific">Qipengyuania flava</name>
    <dbReference type="NCBI Taxonomy" id="192812"/>
    <lineage>
        <taxon>Bacteria</taxon>
        <taxon>Pseudomonadati</taxon>
        <taxon>Pseudomonadota</taxon>
        <taxon>Alphaproteobacteria</taxon>
        <taxon>Sphingomonadales</taxon>
        <taxon>Erythrobacteraceae</taxon>
        <taxon>Qipengyuania</taxon>
    </lineage>
</organism>
<dbReference type="RefSeq" id="WP_156490971.1">
    <property type="nucleotide sequence ID" value="NZ_AP019389.1"/>
</dbReference>
<keyword evidence="2" id="KW-1185">Reference proteome</keyword>
<dbReference type="EMBL" id="AP019389">
    <property type="protein sequence ID" value="BBI20350.1"/>
    <property type="molecule type" value="Genomic_DNA"/>
</dbReference>
<accession>A0A3T1CHC1</accession>
<protein>
    <submittedName>
        <fullName evidence="1">Uncharacterized protein</fullName>
    </submittedName>
</protein>
<name>A0A3T1CHC1_9SPHN</name>
<dbReference type="Proteomes" id="UP000290057">
    <property type="component" value="Chromosome"/>
</dbReference>
<proteinExistence type="predicted"/>
<evidence type="ECO:0000313" key="2">
    <source>
        <dbReference type="Proteomes" id="UP000290057"/>
    </source>
</evidence>